<protein>
    <submittedName>
        <fullName evidence="1">Uncharacterized protein</fullName>
    </submittedName>
</protein>
<dbReference type="EMBL" id="CP017708">
    <property type="protein sequence ID" value="WAN69333.1"/>
    <property type="molecule type" value="Genomic_DNA"/>
</dbReference>
<dbReference type="AlphaFoldDB" id="A0A9Q9UVZ2"/>
<gene>
    <name evidence="1" type="ORF">BJP36_44045</name>
</gene>
<organism evidence="1">
    <name type="scientific">Moorena producens (strain JHB)</name>
    <dbReference type="NCBI Taxonomy" id="1454205"/>
    <lineage>
        <taxon>Bacteria</taxon>
        <taxon>Bacillati</taxon>
        <taxon>Cyanobacteriota</taxon>
        <taxon>Cyanophyceae</taxon>
        <taxon>Coleofasciculales</taxon>
        <taxon>Coleofasciculaceae</taxon>
        <taxon>Moorena</taxon>
    </lineage>
</organism>
<evidence type="ECO:0000313" key="1">
    <source>
        <dbReference type="EMBL" id="WAN69333.1"/>
    </source>
</evidence>
<name>A0A9Q9UVZ2_MOOP1</name>
<dbReference type="Proteomes" id="UP000176944">
    <property type="component" value="Chromosome"/>
</dbReference>
<reference evidence="1" key="1">
    <citation type="journal article" date="2017" name="Proc. Natl. Acad. Sci. U.S.A.">
        <title>Comparative genomics uncovers the prolific and distinctive metabolic potential of the cyanobacterial genus Moorea.</title>
        <authorList>
            <person name="Leao T."/>
            <person name="Castelao G."/>
            <person name="Korobeynikov A."/>
            <person name="Monroe E.A."/>
            <person name="Podell S."/>
            <person name="Glukhov E."/>
            <person name="Allen E.E."/>
            <person name="Gerwick W.H."/>
            <person name="Gerwick L."/>
        </authorList>
    </citation>
    <scope>NUCLEOTIDE SEQUENCE</scope>
    <source>
        <strain evidence="1">JHB</strain>
    </source>
</reference>
<proteinExistence type="predicted"/>
<reference evidence="1" key="2">
    <citation type="submission" date="2022-10" db="EMBL/GenBank/DDBJ databases">
        <authorList>
            <person name="Ngo T.-E."/>
        </authorList>
    </citation>
    <scope>NUCLEOTIDE SEQUENCE</scope>
    <source>
        <strain evidence="1">JHB</strain>
    </source>
</reference>
<sequence length="54" mass="5929">MGDLDTAIGLLYQLGEGLLSWVNGNRESGIGSRESGRKKIPIKVGWAKSYTLEY</sequence>
<accession>A0A9Q9UVZ2</accession>